<protein>
    <submittedName>
        <fullName evidence="3">Poly-gamma-glutamate biosynthesis protein</fullName>
    </submittedName>
</protein>
<dbReference type="SUPFAM" id="SSF56300">
    <property type="entry name" value="Metallo-dependent phosphatases"/>
    <property type="match status" value="1"/>
</dbReference>
<keyword evidence="4" id="KW-1185">Reference proteome</keyword>
<dbReference type="PANTHER" id="PTHR33393">
    <property type="entry name" value="POLYGLUTAMINE SYNTHESIS ACCESSORY PROTEIN RV0574C-RELATED"/>
    <property type="match status" value="1"/>
</dbReference>
<evidence type="ECO:0000313" key="3">
    <source>
        <dbReference type="EMBL" id="KWZ39353.1"/>
    </source>
</evidence>
<dbReference type="InterPro" id="IPR019079">
    <property type="entry name" value="Capsule_synth_CapA"/>
</dbReference>
<dbReference type="InterPro" id="IPR052169">
    <property type="entry name" value="CW_Biosynth-Accessory"/>
</dbReference>
<reference evidence="3 4" key="1">
    <citation type="submission" date="2015-11" db="EMBL/GenBank/DDBJ databases">
        <authorList>
            <person name="Sahl J."/>
            <person name="Wagner D."/>
            <person name="Keim P."/>
        </authorList>
    </citation>
    <scope>NUCLEOTIDE SEQUENCE [LARGE SCALE GENOMIC DNA]</scope>
    <source>
        <strain evidence="3 4">BDU18</strain>
    </source>
</reference>
<dbReference type="Gene3D" id="3.60.21.10">
    <property type="match status" value="1"/>
</dbReference>
<dbReference type="EMBL" id="LNJQ01000004">
    <property type="protein sequence ID" value="KWZ39353.1"/>
    <property type="molecule type" value="Genomic_DNA"/>
</dbReference>
<comment type="caution">
    <text evidence="3">The sequence shown here is derived from an EMBL/GenBank/DDBJ whole genome shotgun (WGS) entry which is preliminary data.</text>
</comment>
<gene>
    <name evidence="3" type="ORF">WS72_25745</name>
</gene>
<comment type="similarity">
    <text evidence="1">Belongs to the CapA family.</text>
</comment>
<feature type="domain" description="Capsule synthesis protein CapA" evidence="2">
    <location>
        <begin position="14"/>
        <end position="296"/>
    </location>
</feature>
<accession>A0ABR5T7Z3</accession>
<dbReference type="SMART" id="SM00854">
    <property type="entry name" value="PGA_cap"/>
    <property type="match status" value="1"/>
</dbReference>
<evidence type="ECO:0000259" key="2">
    <source>
        <dbReference type="SMART" id="SM00854"/>
    </source>
</evidence>
<evidence type="ECO:0000313" key="4">
    <source>
        <dbReference type="Proteomes" id="UP000070255"/>
    </source>
</evidence>
<organism evidence="3 4">
    <name type="scientific">Burkholderia savannae</name>
    <dbReference type="NCBI Taxonomy" id="1637837"/>
    <lineage>
        <taxon>Bacteria</taxon>
        <taxon>Pseudomonadati</taxon>
        <taxon>Pseudomonadota</taxon>
        <taxon>Betaproteobacteria</taxon>
        <taxon>Burkholderiales</taxon>
        <taxon>Burkholderiaceae</taxon>
        <taxon>Burkholderia</taxon>
        <taxon>pseudomallei group</taxon>
    </lineage>
</organism>
<proteinExistence type="inferred from homology"/>
<evidence type="ECO:0000256" key="1">
    <source>
        <dbReference type="ARBA" id="ARBA00005662"/>
    </source>
</evidence>
<dbReference type="CDD" id="cd07381">
    <property type="entry name" value="MPP_CapA"/>
    <property type="match status" value="1"/>
</dbReference>
<dbReference type="PANTHER" id="PTHR33393:SF11">
    <property type="entry name" value="POLYGLUTAMINE SYNTHESIS ACCESSORY PROTEIN RV0574C-RELATED"/>
    <property type="match status" value="1"/>
</dbReference>
<dbReference type="Proteomes" id="UP000070255">
    <property type="component" value="Unassembled WGS sequence"/>
</dbReference>
<name>A0ABR5T7Z3_9BURK</name>
<dbReference type="Pfam" id="PF09587">
    <property type="entry name" value="PGA_cap"/>
    <property type="match status" value="1"/>
</dbReference>
<dbReference type="InterPro" id="IPR029052">
    <property type="entry name" value="Metallo-depent_PP-like"/>
</dbReference>
<sequence length="377" mass="41842">MNEADDTPPDGHVRLFLCGDVMTGRGIDQMLPHPSDPQLYERYCRSARDYVRLAELANGKLPARVDYAYPWGDALPELNRMRPHARIVNLETAITTSDEHWPDKPVLYRMHPRNVDCVSSARIDCCVLANNHSLDWGRAGLADTLDTLHRAGIRTAGAGGDDAQAAEPATLALANGRRVCVYAFAAETSGVPPSWAATLRRSGLNYLANLSPERATQIGERIAARRRDGDLVVVSLHWGGNWGFEIGGDEHAFAHRLVDMGAADVVYGHSSHHVKGVEIYRGRLILYGCGDFLNDYEGIHGHQQFRPDLTLMYFPVLDADSGALVEMSAVPMQIRNLRLQRAPAEGRTWLHAVLERESRRFGTHVSACDADVMHLHW</sequence>